<evidence type="ECO:0000313" key="1">
    <source>
        <dbReference type="EMBL" id="KAI3675108.1"/>
    </source>
</evidence>
<dbReference type="Proteomes" id="UP001056120">
    <property type="component" value="Linkage Group LG29"/>
</dbReference>
<organism evidence="1 2">
    <name type="scientific">Smallanthus sonchifolius</name>
    <dbReference type="NCBI Taxonomy" id="185202"/>
    <lineage>
        <taxon>Eukaryota</taxon>
        <taxon>Viridiplantae</taxon>
        <taxon>Streptophyta</taxon>
        <taxon>Embryophyta</taxon>
        <taxon>Tracheophyta</taxon>
        <taxon>Spermatophyta</taxon>
        <taxon>Magnoliopsida</taxon>
        <taxon>eudicotyledons</taxon>
        <taxon>Gunneridae</taxon>
        <taxon>Pentapetalae</taxon>
        <taxon>asterids</taxon>
        <taxon>campanulids</taxon>
        <taxon>Asterales</taxon>
        <taxon>Asteraceae</taxon>
        <taxon>Asteroideae</taxon>
        <taxon>Heliantheae alliance</taxon>
        <taxon>Millerieae</taxon>
        <taxon>Smallanthus</taxon>
    </lineage>
</organism>
<reference evidence="2" key="1">
    <citation type="journal article" date="2022" name="Mol. Ecol. Resour.">
        <title>The genomes of chicory, endive, great burdock and yacon provide insights into Asteraceae palaeo-polyploidization history and plant inulin production.</title>
        <authorList>
            <person name="Fan W."/>
            <person name="Wang S."/>
            <person name="Wang H."/>
            <person name="Wang A."/>
            <person name="Jiang F."/>
            <person name="Liu H."/>
            <person name="Zhao H."/>
            <person name="Xu D."/>
            <person name="Zhang Y."/>
        </authorList>
    </citation>
    <scope>NUCLEOTIDE SEQUENCE [LARGE SCALE GENOMIC DNA]</scope>
    <source>
        <strain evidence="2">cv. Yunnan</strain>
    </source>
</reference>
<sequence length="182" mass="20331">MYAHATVNDDTYANVGSWVVTSFFKPLITVRVKINVARTLSVGPESLESKVPLAKNESSEPDLSNGSPCLEETKLGASVIEAVMICHSDRNSTVGKNRHMNREHWDCNVIGHFSSASKKRYKRIKLVTVSRVISCEMVEIKITLCECNVHRITFNITNFGVSSTCRECGEFTSEREKMLKGD</sequence>
<proteinExistence type="predicted"/>
<accession>A0ACB8XV34</accession>
<name>A0ACB8XV34_9ASTR</name>
<dbReference type="EMBL" id="CM042046">
    <property type="protein sequence ID" value="KAI3675108.1"/>
    <property type="molecule type" value="Genomic_DNA"/>
</dbReference>
<reference evidence="1 2" key="2">
    <citation type="journal article" date="2022" name="Mol. Ecol. Resour.">
        <title>The genomes of chicory, endive, great burdock and yacon provide insights into Asteraceae paleo-polyploidization history and plant inulin production.</title>
        <authorList>
            <person name="Fan W."/>
            <person name="Wang S."/>
            <person name="Wang H."/>
            <person name="Wang A."/>
            <person name="Jiang F."/>
            <person name="Liu H."/>
            <person name="Zhao H."/>
            <person name="Xu D."/>
            <person name="Zhang Y."/>
        </authorList>
    </citation>
    <scope>NUCLEOTIDE SEQUENCE [LARGE SCALE GENOMIC DNA]</scope>
    <source>
        <strain evidence="2">cv. Yunnan</strain>
        <tissue evidence="1">Leaves</tissue>
    </source>
</reference>
<keyword evidence="2" id="KW-1185">Reference proteome</keyword>
<gene>
    <name evidence="1" type="ORF">L1987_84692</name>
</gene>
<evidence type="ECO:0000313" key="2">
    <source>
        <dbReference type="Proteomes" id="UP001056120"/>
    </source>
</evidence>
<protein>
    <submittedName>
        <fullName evidence="1">Uncharacterized protein</fullName>
    </submittedName>
</protein>
<comment type="caution">
    <text evidence="1">The sequence shown here is derived from an EMBL/GenBank/DDBJ whole genome shotgun (WGS) entry which is preliminary data.</text>
</comment>